<organism evidence="1 2">
    <name type="scientific">Stakelama flava</name>
    <dbReference type="NCBI Taxonomy" id="2860338"/>
    <lineage>
        <taxon>Bacteria</taxon>
        <taxon>Pseudomonadati</taxon>
        <taxon>Pseudomonadota</taxon>
        <taxon>Alphaproteobacteria</taxon>
        <taxon>Sphingomonadales</taxon>
        <taxon>Sphingomonadaceae</taxon>
        <taxon>Stakelama</taxon>
    </lineage>
</organism>
<proteinExistence type="predicted"/>
<keyword evidence="2" id="KW-1185">Reference proteome</keyword>
<gene>
    <name evidence="1" type="ORF">KY084_12625</name>
</gene>
<dbReference type="EMBL" id="JAHWZX010000012">
    <property type="protein sequence ID" value="MBW4331715.1"/>
    <property type="molecule type" value="Genomic_DNA"/>
</dbReference>
<dbReference type="Proteomes" id="UP001197214">
    <property type="component" value="Unassembled WGS sequence"/>
</dbReference>
<name>A0ABS6XNB7_9SPHN</name>
<dbReference type="PROSITE" id="PS51257">
    <property type="entry name" value="PROKAR_LIPOPROTEIN"/>
    <property type="match status" value="1"/>
</dbReference>
<dbReference type="RefSeq" id="WP_219238832.1">
    <property type="nucleotide sequence ID" value="NZ_JAHWZX010000012.1"/>
</dbReference>
<evidence type="ECO:0000313" key="2">
    <source>
        <dbReference type="Proteomes" id="UP001197214"/>
    </source>
</evidence>
<accession>A0ABS6XNB7</accession>
<comment type="caution">
    <text evidence="1">The sequence shown here is derived from an EMBL/GenBank/DDBJ whole genome shotgun (WGS) entry which is preliminary data.</text>
</comment>
<protein>
    <recommendedName>
        <fullName evidence="3">Lipoprotein</fullName>
    </recommendedName>
</protein>
<reference evidence="1 2" key="1">
    <citation type="submission" date="2021-07" db="EMBL/GenBank/DDBJ databases">
        <title>Stakelama flava sp. nov., a novel endophytic bacterium isolated from branch of Kandelia candel.</title>
        <authorList>
            <person name="Tuo L."/>
        </authorList>
    </citation>
    <scope>NUCLEOTIDE SEQUENCE [LARGE SCALE GENOMIC DNA]</scope>
    <source>
        <strain evidence="1 2">CBK3Z-3</strain>
    </source>
</reference>
<evidence type="ECO:0000313" key="1">
    <source>
        <dbReference type="EMBL" id="MBW4331715.1"/>
    </source>
</evidence>
<evidence type="ECO:0008006" key="3">
    <source>
        <dbReference type="Google" id="ProtNLM"/>
    </source>
</evidence>
<sequence>MKALLLFCPLLFGVTGCTQDALCSNDVQQVARDPGSDRYAATLVRNCGATTDYATVVRVGRASEAQSAVKEVFVADTDHGAATRGAQGAIWTSVVWTAPGKLSIAYAKDARVYRQKDHAKGATISFLKSGPMAAPQVD</sequence>